<accession>A0ABP0LM34</accession>
<organism evidence="1 2">
    <name type="scientific">Durusdinium trenchii</name>
    <dbReference type="NCBI Taxonomy" id="1381693"/>
    <lineage>
        <taxon>Eukaryota</taxon>
        <taxon>Sar</taxon>
        <taxon>Alveolata</taxon>
        <taxon>Dinophyceae</taxon>
        <taxon>Suessiales</taxon>
        <taxon>Symbiodiniaceae</taxon>
        <taxon>Durusdinium</taxon>
    </lineage>
</organism>
<reference evidence="1 2" key="1">
    <citation type="submission" date="2024-02" db="EMBL/GenBank/DDBJ databases">
        <authorList>
            <person name="Chen Y."/>
            <person name="Shah S."/>
            <person name="Dougan E. K."/>
            <person name="Thang M."/>
            <person name="Chan C."/>
        </authorList>
    </citation>
    <scope>NUCLEOTIDE SEQUENCE [LARGE SCALE GENOMIC DNA]</scope>
</reference>
<dbReference type="EMBL" id="CAXAMN010013236">
    <property type="protein sequence ID" value="CAK9040210.1"/>
    <property type="molecule type" value="Genomic_DNA"/>
</dbReference>
<evidence type="ECO:0000313" key="1">
    <source>
        <dbReference type="EMBL" id="CAK9040210.1"/>
    </source>
</evidence>
<proteinExistence type="predicted"/>
<gene>
    <name evidence="1" type="ORF">CCMP2556_LOCUS21690</name>
</gene>
<sequence length="125" mass="14152">MTWSESLSLVLQWSHTGSSPFAQTLAHLDSNLSICFPGRYLGFIPRSPFSVREFVRMGASLFVMSSARFDPLMMVLDFLSLELFLFPQSPSQLDFIALVLSYARADPLLFPQDLLKALLYLLVAW</sequence>
<evidence type="ECO:0000313" key="2">
    <source>
        <dbReference type="Proteomes" id="UP001642484"/>
    </source>
</evidence>
<comment type="caution">
    <text evidence="1">The sequence shown here is derived from an EMBL/GenBank/DDBJ whole genome shotgun (WGS) entry which is preliminary data.</text>
</comment>
<keyword evidence="2" id="KW-1185">Reference proteome</keyword>
<protein>
    <submittedName>
        <fullName evidence="1">Uncharacterized protein</fullName>
    </submittedName>
</protein>
<dbReference type="Proteomes" id="UP001642484">
    <property type="component" value="Unassembled WGS sequence"/>
</dbReference>
<name>A0ABP0LM34_9DINO</name>